<protein>
    <recommendedName>
        <fullName evidence="3">DUF1249 domain-containing protein</fullName>
    </recommendedName>
</protein>
<dbReference type="EMBL" id="MPRL01000030">
    <property type="protein sequence ID" value="OOZ40227.1"/>
    <property type="molecule type" value="Genomic_DNA"/>
</dbReference>
<gene>
    <name evidence="1" type="ORF">BOW53_08650</name>
</gene>
<accession>A0A1T2L539</accession>
<dbReference type="Proteomes" id="UP000191110">
    <property type="component" value="Unassembled WGS sequence"/>
</dbReference>
<dbReference type="PANTHER" id="PTHR38774:SF1">
    <property type="entry name" value="CYTOPLASMIC PROTEIN"/>
    <property type="match status" value="1"/>
</dbReference>
<dbReference type="AlphaFoldDB" id="A0A1T2L539"/>
<name>A0A1T2L539_9GAMM</name>
<comment type="caution">
    <text evidence="1">The sequence shown here is derived from an EMBL/GenBank/DDBJ whole genome shotgun (WGS) entry which is preliminary data.</text>
</comment>
<sequence length="159" mass="18446">MLIKEYQSRDRCQPQRSLNQLMAIYEANYRRLKHLIPALTQIADRAISTSSDDLDLHLQIEDRSTYTTILTLTYLFDDGSVADPAARIRIYHDARVAEVEACRFRQPLPFTRIARPGVKLPVLEWKWEINVFLEKWLLYCIEQGHLFDLESVIGQPAAG</sequence>
<dbReference type="OrthoDB" id="9793663at2"/>
<evidence type="ECO:0008006" key="3">
    <source>
        <dbReference type="Google" id="ProtNLM"/>
    </source>
</evidence>
<keyword evidence="2" id="KW-1185">Reference proteome</keyword>
<evidence type="ECO:0000313" key="1">
    <source>
        <dbReference type="EMBL" id="OOZ40227.1"/>
    </source>
</evidence>
<organism evidence="1 2">
    <name type="scientific">Solemya pervernicosa gill symbiont</name>
    <dbReference type="NCBI Taxonomy" id="642797"/>
    <lineage>
        <taxon>Bacteria</taxon>
        <taxon>Pseudomonadati</taxon>
        <taxon>Pseudomonadota</taxon>
        <taxon>Gammaproteobacteria</taxon>
        <taxon>sulfur-oxidizing symbionts</taxon>
    </lineage>
</organism>
<evidence type="ECO:0000313" key="2">
    <source>
        <dbReference type="Proteomes" id="UP000191110"/>
    </source>
</evidence>
<proteinExistence type="predicted"/>
<reference evidence="1 2" key="1">
    <citation type="submission" date="2016-11" db="EMBL/GenBank/DDBJ databases">
        <title>Mixed transmission modes and dynamic genome evolution in an obligate animal-bacterial symbiosis.</title>
        <authorList>
            <person name="Russell S.L."/>
            <person name="Corbett-Detig R.B."/>
            <person name="Cavanaugh C.M."/>
        </authorList>
    </citation>
    <scope>NUCLEOTIDE SEQUENCE [LARGE SCALE GENOMIC DNA]</scope>
    <source>
        <strain evidence="1">Sveles-Q1</strain>
    </source>
</reference>
<dbReference type="Pfam" id="PF06853">
    <property type="entry name" value="DUF1249"/>
    <property type="match status" value="1"/>
</dbReference>
<dbReference type="PANTHER" id="PTHR38774">
    <property type="entry name" value="CYTOPLASMIC PROTEIN-RELATED"/>
    <property type="match status" value="1"/>
</dbReference>
<dbReference type="InterPro" id="IPR009659">
    <property type="entry name" value="DUF1249"/>
</dbReference>